<sequence length="43" mass="4572">MVDAGESNSQASRNILVAIDAVLRADRIDSAIQILETELGRGC</sequence>
<evidence type="ECO:0000313" key="1">
    <source>
        <dbReference type="EMBL" id="ANV79210.1"/>
    </source>
</evidence>
<reference evidence="1" key="2">
    <citation type="journal article" date="2015" name="ISME J.">
        <title>A new class of marine Euryarchaeota group II from the Mediterranean deep chlorophyll maximum.</title>
        <authorList>
            <person name="Martin-Cuadrado A.B."/>
            <person name="Garcia-Heredia I."/>
            <person name="Molto A.G."/>
            <person name="Lopez-Ubeda R."/>
            <person name="Kimes N."/>
            <person name="Lopez-Garcia P."/>
            <person name="Moreira D."/>
            <person name="Rodriguez-Valera F."/>
        </authorList>
    </citation>
    <scope>NUCLEOTIDE SEQUENCE</scope>
</reference>
<dbReference type="EMBL" id="KP211814">
    <property type="protein sequence ID" value="ANV79210.1"/>
    <property type="molecule type" value="Genomic_DNA"/>
</dbReference>
<protein>
    <submittedName>
        <fullName evidence="1">Uncharacterized protein</fullName>
    </submittedName>
</protein>
<organism evidence="1">
    <name type="scientific">uncultured Poseidoniia archaeon</name>
    <dbReference type="NCBI Taxonomy" id="1697135"/>
    <lineage>
        <taxon>Archaea</taxon>
        <taxon>Methanobacteriati</taxon>
        <taxon>Thermoplasmatota</taxon>
        <taxon>Candidatus Poseidoniia</taxon>
        <taxon>environmental samples</taxon>
    </lineage>
</organism>
<reference evidence="1" key="1">
    <citation type="submission" date="2014-11" db="EMBL/GenBank/DDBJ databases">
        <authorList>
            <person name="Zhu J."/>
            <person name="Qi W."/>
            <person name="Song R."/>
        </authorList>
    </citation>
    <scope>NUCLEOTIDE SEQUENCE</scope>
</reference>
<accession>A0A1B1TAB2</accession>
<proteinExistence type="predicted"/>
<dbReference type="AlphaFoldDB" id="A0A1B1TAB2"/>
<name>A0A1B1TAB2_9ARCH</name>